<comment type="caution">
    <text evidence="10">The sequence shown here is derived from an EMBL/GenBank/DDBJ whole genome shotgun (WGS) entry which is preliminary data.</text>
</comment>
<evidence type="ECO:0000256" key="5">
    <source>
        <dbReference type="ARBA" id="ARBA00023163"/>
    </source>
</evidence>
<evidence type="ECO:0000256" key="7">
    <source>
        <dbReference type="PROSITE-ProRule" id="PRU01091"/>
    </source>
</evidence>
<dbReference type="Pfam" id="PF00072">
    <property type="entry name" value="Response_reg"/>
    <property type="match status" value="1"/>
</dbReference>
<dbReference type="InterPro" id="IPR036388">
    <property type="entry name" value="WH-like_DNA-bd_sf"/>
</dbReference>
<dbReference type="EMBL" id="RXOE01000005">
    <property type="protein sequence ID" value="RTQ32911.1"/>
    <property type="molecule type" value="Genomic_DNA"/>
</dbReference>
<dbReference type="GO" id="GO:0032993">
    <property type="term" value="C:protein-DNA complex"/>
    <property type="evidence" value="ECO:0007669"/>
    <property type="project" value="TreeGrafter"/>
</dbReference>
<dbReference type="Gene3D" id="1.10.10.10">
    <property type="entry name" value="Winged helix-like DNA-binding domain superfamily/Winged helix DNA-binding domain"/>
    <property type="match status" value="1"/>
</dbReference>
<dbReference type="SUPFAM" id="SSF46894">
    <property type="entry name" value="C-terminal effector domain of the bipartite response regulators"/>
    <property type="match status" value="1"/>
</dbReference>
<keyword evidence="4 7" id="KW-0238">DNA-binding</keyword>
<evidence type="ECO:0000256" key="1">
    <source>
        <dbReference type="ARBA" id="ARBA00022553"/>
    </source>
</evidence>
<dbReference type="RefSeq" id="WP_093209516.1">
    <property type="nucleotide sequence ID" value="NZ_RXOE01000005.1"/>
</dbReference>
<dbReference type="GO" id="GO:0000156">
    <property type="term" value="F:phosphorelay response regulator activity"/>
    <property type="evidence" value="ECO:0007669"/>
    <property type="project" value="TreeGrafter"/>
</dbReference>
<dbReference type="PANTHER" id="PTHR48111:SF59">
    <property type="entry name" value="TRANSCRIPTIONAL REGULATORY PROTEIN BAER"/>
    <property type="match status" value="1"/>
</dbReference>
<dbReference type="PROSITE" id="PS50110">
    <property type="entry name" value="RESPONSE_REGULATORY"/>
    <property type="match status" value="1"/>
</dbReference>
<keyword evidence="2" id="KW-0902">Two-component regulatory system</keyword>
<name>A0A3S0ICF3_9BURK</name>
<dbReference type="GO" id="GO:0006355">
    <property type="term" value="P:regulation of DNA-templated transcription"/>
    <property type="evidence" value="ECO:0007669"/>
    <property type="project" value="InterPro"/>
</dbReference>
<feature type="domain" description="OmpR/PhoB-type" evidence="9">
    <location>
        <begin position="129"/>
        <end position="228"/>
    </location>
</feature>
<gene>
    <name evidence="10" type="ORF">EJP69_19610</name>
</gene>
<dbReference type="InterPro" id="IPR001789">
    <property type="entry name" value="Sig_transdc_resp-reg_receiver"/>
</dbReference>
<dbReference type="SMART" id="SM00448">
    <property type="entry name" value="REC"/>
    <property type="match status" value="1"/>
</dbReference>
<evidence type="ECO:0000256" key="4">
    <source>
        <dbReference type="ARBA" id="ARBA00023125"/>
    </source>
</evidence>
<dbReference type="Pfam" id="PF00486">
    <property type="entry name" value="Trans_reg_C"/>
    <property type="match status" value="1"/>
</dbReference>
<evidence type="ECO:0000256" key="6">
    <source>
        <dbReference type="PROSITE-ProRule" id="PRU00169"/>
    </source>
</evidence>
<dbReference type="PANTHER" id="PTHR48111">
    <property type="entry name" value="REGULATOR OF RPOS"/>
    <property type="match status" value="1"/>
</dbReference>
<dbReference type="OrthoDB" id="9802426at2"/>
<dbReference type="SMART" id="SM00862">
    <property type="entry name" value="Trans_reg_C"/>
    <property type="match status" value="1"/>
</dbReference>
<dbReference type="InterPro" id="IPR001867">
    <property type="entry name" value="OmpR/PhoB-type_DNA-bd"/>
</dbReference>
<dbReference type="CDD" id="cd00383">
    <property type="entry name" value="trans_reg_C"/>
    <property type="match status" value="1"/>
</dbReference>
<evidence type="ECO:0000313" key="10">
    <source>
        <dbReference type="EMBL" id="RTQ32911.1"/>
    </source>
</evidence>
<dbReference type="GO" id="GO:0000976">
    <property type="term" value="F:transcription cis-regulatory region binding"/>
    <property type="evidence" value="ECO:0007669"/>
    <property type="project" value="TreeGrafter"/>
</dbReference>
<accession>A0A3S0ICF3</accession>
<keyword evidence="3" id="KW-0805">Transcription regulation</keyword>
<evidence type="ECO:0000256" key="2">
    <source>
        <dbReference type="ARBA" id="ARBA00023012"/>
    </source>
</evidence>
<dbReference type="Proteomes" id="UP000267418">
    <property type="component" value="Unassembled WGS sequence"/>
</dbReference>
<dbReference type="InterPro" id="IPR011006">
    <property type="entry name" value="CheY-like_superfamily"/>
</dbReference>
<keyword evidence="1 6" id="KW-0597">Phosphoprotein</keyword>
<dbReference type="FunFam" id="3.40.50.2300:FF:000001">
    <property type="entry name" value="DNA-binding response regulator PhoB"/>
    <property type="match status" value="1"/>
</dbReference>
<evidence type="ECO:0000256" key="3">
    <source>
        <dbReference type="ARBA" id="ARBA00023015"/>
    </source>
</evidence>
<keyword evidence="11" id="KW-1185">Reference proteome</keyword>
<dbReference type="SUPFAM" id="SSF52172">
    <property type="entry name" value="CheY-like"/>
    <property type="match status" value="1"/>
</dbReference>
<reference evidence="10 11" key="1">
    <citation type="submission" date="2018-12" db="EMBL/GenBank/DDBJ databases">
        <title>The genome of Variovorax gossypii DSM 100435.</title>
        <authorList>
            <person name="Gao J."/>
            <person name="Sun J."/>
        </authorList>
    </citation>
    <scope>NUCLEOTIDE SEQUENCE [LARGE SCALE GENOMIC DNA]</scope>
    <source>
        <strain evidence="10 11">DSM 100435</strain>
    </source>
</reference>
<dbReference type="AlphaFoldDB" id="A0A3S0ICF3"/>
<evidence type="ECO:0000313" key="11">
    <source>
        <dbReference type="Proteomes" id="UP000267418"/>
    </source>
</evidence>
<dbReference type="PROSITE" id="PS51755">
    <property type="entry name" value="OMPR_PHOB"/>
    <property type="match status" value="1"/>
</dbReference>
<proteinExistence type="predicted"/>
<keyword evidence="5" id="KW-0804">Transcription</keyword>
<protein>
    <submittedName>
        <fullName evidence="10">Response regulator transcription factor</fullName>
    </submittedName>
</protein>
<dbReference type="InterPro" id="IPR039420">
    <property type="entry name" value="WalR-like"/>
</dbReference>
<feature type="modified residue" description="4-aspartylphosphate" evidence="6">
    <location>
        <position position="54"/>
    </location>
</feature>
<evidence type="ECO:0000259" key="9">
    <source>
        <dbReference type="PROSITE" id="PS51755"/>
    </source>
</evidence>
<dbReference type="InterPro" id="IPR016032">
    <property type="entry name" value="Sig_transdc_resp-reg_C-effctor"/>
</dbReference>
<feature type="domain" description="Response regulatory" evidence="8">
    <location>
        <begin position="5"/>
        <end position="118"/>
    </location>
</feature>
<evidence type="ECO:0000259" key="8">
    <source>
        <dbReference type="PROSITE" id="PS50110"/>
    </source>
</evidence>
<sequence length="229" mass="25646">MADERILIVEDDPQIAEVLSAYLRHEGYQTAHCRDGEEALRMFGQWQPTLVLLDYMLPRLSGSEVLAAMRRAGDVPVIMVTAINDEAEKLGALRYGADDYVVKPFNPKEVVARVQVVLRRSRTPSFAPQSRLSQGVLELDLDAVSAHVEGDSNPLELTITEFKLLSTMMRHPRKAFSRFELLQACLPESDALERVVDTHVHNLRRKLEERGVMGVPLAVRGVGYRLGGL</sequence>
<dbReference type="Gene3D" id="6.10.250.690">
    <property type="match status" value="1"/>
</dbReference>
<dbReference type="Gene3D" id="3.40.50.2300">
    <property type="match status" value="1"/>
</dbReference>
<feature type="DNA-binding region" description="OmpR/PhoB-type" evidence="7">
    <location>
        <begin position="129"/>
        <end position="228"/>
    </location>
</feature>
<organism evidence="10 11">
    <name type="scientific">Variovorax gossypii</name>
    <dbReference type="NCBI Taxonomy" id="1679495"/>
    <lineage>
        <taxon>Bacteria</taxon>
        <taxon>Pseudomonadati</taxon>
        <taxon>Pseudomonadota</taxon>
        <taxon>Betaproteobacteria</taxon>
        <taxon>Burkholderiales</taxon>
        <taxon>Comamonadaceae</taxon>
        <taxon>Variovorax</taxon>
    </lineage>
</organism>
<dbReference type="CDD" id="cd17574">
    <property type="entry name" value="REC_OmpR"/>
    <property type="match status" value="1"/>
</dbReference>
<dbReference type="GO" id="GO:0005829">
    <property type="term" value="C:cytosol"/>
    <property type="evidence" value="ECO:0007669"/>
    <property type="project" value="TreeGrafter"/>
</dbReference>